<name>A0AAD3D7I6_9STRA</name>
<accession>A0AAD3D7I6</accession>
<protein>
    <submittedName>
        <fullName evidence="1">Uncharacterized protein</fullName>
    </submittedName>
</protein>
<evidence type="ECO:0000313" key="2">
    <source>
        <dbReference type="Proteomes" id="UP001054902"/>
    </source>
</evidence>
<dbReference type="AlphaFoldDB" id="A0AAD3D7I6"/>
<dbReference type="Proteomes" id="UP001054902">
    <property type="component" value="Unassembled WGS sequence"/>
</dbReference>
<dbReference type="EMBL" id="BLLK01000060">
    <property type="protein sequence ID" value="GFH57970.1"/>
    <property type="molecule type" value="Genomic_DNA"/>
</dbReference>
<proteinExistence type="predicted"/>
<gene>
    <name evidence="1" type="ORF">CTEN210_14446</name>
</gene>
<comment type="caution">
    <text evidence="1">The sequence shown here is derived from an EMBL/GenBank/DDBJ whole genome shotgun (WGS) entry which is preliminary data.</text>
</comment>
<evidence type="ECO:0000313" key="1">
    <source>
        <dbReference type="EMBL" id="GFH57970.1"/>
    </source>
</evidence>
<sequence>MAVPARMLLSAKMEAAQSMLSKALLSALDIDTESPIPSVKSSDAKPFSDIIPSHTGPSGSICFVVRRPG</sequence>
<keyword evidence="2" id="KW-1185">Reference proteome</keyword>
<reference evidence="1 2" key="1">
    <citation type="journal article" date="2021" name="Sci. Rep.">
        <title>The genome of the diatom Chaetoceros tenuissimus carries an ancient integrated fragment of an extant virus.</title>
        <authorList>
            <person name="Hongo Y."/>
            <person name="Kimura K."/>
            <person name="Takaki Y."/>
            <person name="Yoshida Y."/>
            <person name="Baba S."/>
            <person name="Kobayashi G."/>
            <person name="Nagasaki K."/>
            <person name="Hano T."/>
            <person name="Tomaru Y."/>
        </authorList>
    </citation>
    <scope>NUCLEOTIDE SEQUENCE [LARGE SCALE GENOMIC DNA]</scope>
    <source>
        <strain evidence="1 2">NIES-3715</strain>
    </source>
</reference>
<organism evidence="1 2">
    <name type="scientific">Chaetoceros tenuissimus</name>
    <dbReference type="NCBI Taxonomy" id="426638"/>
    <lineage>
        <taxon>Eukaryota</taxon>
        <taxon>Sar</taxon>
        <taxon>Stramenopiles</taxon>
        <taxon>Ochrophyta</taxon>
        <taxon>Bacillariophyta</taxon>
        <taxon>Coscinodiscophyceae</taxon>
        <taxon>Chaetocerotophycidae</taxon>
        <taxon>Chaetocerotales</taxon>
        <taxon>Chaetocerotaceae</taxon>
        <taxon>Chaetoceros</taxon>
    </lineage>
</organism>